<dbReference type="InterPro" id="IPR025816">
    <property type="entry name" value="RrmJ-type_MeTrfase"/>
</dbReference>
<dbReference type="InterPro" id="IPR029063">
    <property type="entry name" value="SAM-dependent_MTases_sf"/>
</dbReference>
<dbReference type="GO" id="GO:0006370">
    <property type="term" value="P:7-methylguanosine mRNA capping"/>
    <property type="evidence" value="ECO:0007669"/>
    <property type="project" value="TreeGrafter"/>
</dbReference>
<dbReference type="Pfam" id="PF01728">
    <property type="entry name" value="FtsJ"/>
    <property type="match status" value="1"/>
</dbReference>
<dbReference type="InterPro" id="IPR002877">
    <property type="entry name" value="RNA_MeTrfase_FtsJ_dom"/>
</dbReference>
<dbReference type="PANTHER" id="PTHR16121">
    <property type="entry name" value="CAP-SPECIFIC MRNA (NUCLEOSIDE-2'-O-)-METHYLTRANSFERASE 1-RELATED"/>
    <property type="match status" value="1"/>
</dbReference>
<dbReference type="SUPFAM" id="SSF53335">
    <property type="entry name" value="S-adenosyl-L-methionine-dependent methyltransferases"/>
    <property type="match status" value="1"/>
</dbReference>
<proteinExistence type="predicted"/>
<reference evidence="2" key="1">
    <citation type="submission" date="2012-06" db="EMBL/GenBank/DDBJ databases">
        <title>Genomic sequencing and analysis of the Dendrolimus kikuchii nucleopolyhedrovirus.</title>
        <authorList>
            <person name="Yang M.M."/>
        </authorList>
    </citation>
    <scope>NUCLEOTIDE SEQUENCE</scope>
    <source>
        <strain evidence="2">YN</strain>
    </source>
</reference>
<dbReference type="EMBL" id="JX193905">
    <property type="protein sequence ID" value="AFS51962.1"/>
    <property type="molecule type" value="Genomic_DNA"/>
</dbReference>
<dbReference type="GO" id="GO:0004483">
    <property type="term" value="F:methyltransferase cap1 activity"/>
    <property type="evidence" value="ECO:0007669"/>
    <property type="project" value="UniProtKB-ARBA"/>
</dbReference>
<feature type="domain" description="RrmJ-type SAM-dependent 2'-O-MTase" evidence="1">
    <location>
        <begin position="36"/>
        <end position="228"/>
    </location>
</feature>
<dbReference type="PANTHER" id="PTHR16121:SF0">
    <property type="entry name" value="CAP-SPECIFIC MRNA (NUCLEOSIDE-2'-O-)-METHYLTRANSFERASE 1"/>
    <property type="match status" value="1"/>
</dbReference>
<name>V9LSU7_9ABAC</name>
<evidence type="ECO:0000259" key="1">
    <source>
        <dbReference type="PROSITE" id="PS51613"/>
    </source>
</evidence>
<organism evidence="2">
    <name type="scientific">Dendrolimus kikuchii nucleopolyhedrovirus</name>
    <dbReference type="NCBI Taxonomy" id="1219875"/>
    <lineage>
        <taxon>Viruses</taxon>
        <taxon>Viruses incertae sedis</taxon>
        <taxon>Naldaviricetes</taxon>
        <taxon>Lefavirales</taxon>
        <taxon>Baculoviridae</taxon>
        <taxon>Alphabaculovirus</taxon>
    </lineage>
</organism>
<dbReference type="Gene3D" id="3.40.50.12760">
    <property type="match status" value="1"/>
</dbReference>
<dbReference type="InterPro" id="IPR050851">
    <property type="entry name" value="mRNA_Cap_2O-Ribose_MeTrfase"/>
</dbReference>
<dbReference type="GO" id="GO:0032259">
    <property type="term" value="P:methylation"/>
    <property type="evidence" value="ECO:0007669"/>
    <property type="project" value="InterPro"/>
</dbReference>
<evidence type="ECO:0000313" key="2">
    <source>
        <dbReference type="EMBL" id="AFS51962.1"/>
    </source>
</evidence>
<dbReference type="PROSITE" id="PS51613">
    <property type="entry name" value="SAM_MT_RRMJ"/>
    <property type="match status" value="1"/>
</dbReference>
<sequence>MQRKLNEIKHKLNAFDVASIKRARAKLFDSRPARNSSPSRCWRKMSEIDKRFSLNRRVNVFLDLCGGPGEFANYLLSTNPFVEGYGVTLMNNPSCLYRSRLSKLKNFTIIAGPNGTGDVFDKDVIFEISFQCGNRCDLVVADGAVDVSGRENQQEKLNFDLIMCETQMILIALRPGGNSVLKVFDAFDDKTVGMLANFVSHFEKYHVYKPPSSRPSNAERYLICINKLIGNGDGATEETRTAMRKKFNKFYKNQWRSLNALIDELLRRRAHVQVYAK</sequence>
<protein>
    <submittedName>
        <fullName evidence="2">DekiORF84</fullName>
    </submittedName>
</protein>
<accession>V9LSU7</accession>